<dbReference type="EMBL" id="AZST01000546">
    <property type="protein sequence ID" value="KEP48251.1"/>
    <property type="molecule type" value="Genomic_DNA"/>
</dbReference>
<gene>
    <name evidence="2" type="ORF">V565_129470</name>
</gene>
<dbReference type="OrthoDB" id="3263745at2759"/>
<protein>
    <submittedName>
        <fullName evidence="2">Uncharacterized protein</fullName>
    </submittedName>
</protein>
<dbReference type="HOGENOM" id="CLU_1986991_0_0_1"/>
<feature type="region of interest" description="Disordered" evidence="1">
    <location>
        <begin position="1"/>
        <end position="126"/>
    </location>
</feature>
<sequence length="126" mass="13358">PPPSERRSSFTSASTRPRAVAAPFISQPTTPSNLSPHSSSKSSSQFPASPSPSPSPSPTPNPKRPKLGWTASSLMAVLPRVPSRSLKSSNGPEASPVLIEPPASPLASEISSQPRPRRSFLRNPWK</sequence>
<dbReference type="AlphaFoldDB" id="A0A074RMH8"/>
<keyword evidence="3" id="KW-1185">Reference proteome</keyword>
<evidence type="ECO:0000256" key="1">
    <source>
        <dbReference type="SAM" id="MobiDB-lite"/>
    </source>
</evidence>
<name>A0A074RMH8_9AGAM</name>
<proteinExistence type="predicted"/>
<organism evidence="2 3">
    <name type="scientific">Rhizoctonia solani 123E</name>
    <dbReference type="NCBI Taxonomy" id="1423351"/>
    <lineage>
        <taxon>Eukaryota</taxon>
        <taxon>Fungi</taxon>
        <taxon>Dikarya</taxon>
        <taxon>Basidiomycota</taxon>
        <taxon>Agaricomycotina</taxon>
        <taxon>Agaricomycetes</taxon>
        <taxon>Cantharellales</taxon>
        <taxon>Ceratobasidiaceae</taxon>
        <taxon>Rhizoctonia</taxon>
    </lineage>
</organism>
<feature type="non-terminal residue" evidence="2">
    <location>
        <position position="1"/>
    </location>
</feature>
<accession>A0A074RMH8</accession>
<feature type="compositionally biased region" description="Basic residues" evidence="1">
    <location>
        <begin position="115"/>
        <end position="126"/>
    </location>
</feature>
<evidence type="ECO:0000313" key="2">
    <source>
        <dbReference type="EMBL" id="KEP48251.1"/>
    </source>
</evidence>
<feature type="compositionally biased region" description="Pro residues" evidence="1">
    <location>
        <begin position="49"/>
        <end position="62"/>
    </location>
</feature>
<evidence type="ECO:0000313" key="3">
    <source>
        <dbReference type="Proteomes" id="UP000027456"/>
    </source>
</evidence>
<comment type="caution">
    <text evidence="2">The sequence shown here is derived from an EMBL/GenBank/DDBJ whole genome shotgun (WGS) entry which is preliminary data.</text>
</comment>
<reference evidence="2 3" key="1">
    <citation type="submission" date="2013-12" db="EMBL/GenBank/DDBJ databases">
        <authorList>
            <person name="Cubeta M."/>
            <person name="Pakala S."/>
            <person name="Fedorova N."/>
            <person name="Thomas E."/>
            <person name="Dean R."/>
            <person name="Jabaji S."/>
            <person name="Neate S."/>
            <person name="Toda T."/>
            <person name="Tavantzis S."/>
            <person name="Vilgalys R."/>
            <person name="Bharathan N."/>
            <person name="Pakala S."/>
            <person name="Losada L.S."/>
            <person name="Zafar N."/>
            <person name="Nierman W."/>
        </authorList>
    </citation>
    <scope>NUCLEOTIDE SEQUENCE [LARGE SCALE GENOMIC DNA]</scope>
    <source>
        <strain evidence="2 3">123E</strain>
    </source>
</reference>
<feature type="compositionally biased region" description="Low complexity" evidence="1">
    <location>
        <begin position="28"/>
        <end position="48"/>
    </location>
</feature>
<dbReference type="Proteomes" id="UP000027456">
    <property type="component" value="Unassembled WGS sequence"/>
</dbReference>